<dbReference type="Proteomes" id="UP001060368">
    <property type="component" value="Chromosome"/>
</dbReference>
<dbReference type="InterPro" id="IPR021219">
    <property type="entry name" value="DUF2703"/>
</dbReference>
<dbReference type="GeneID" id="74306734"/>
<dbReference type="InterPro" id="IPR014958">
    <property type="entry name" value="DGC"/>
</dbReference>
<name>A0A9E7PNN2_9EURY</name>
<dbReference type="RefSeq" id="WP_257743345.1">
    <property type="nucleotide sequence ID" value="NZ_CP096115.1"/>
</dbReference>
<accession>A0A9E7PNN2</accession>
<sequence>MSDILQCSCTCGDAPAGKKRIIFSCSGASNVGELSNAAAVTLTKEGFGSKACTASLAVKTPSVMKKAKDADEIVVIDGCPVACAGQIAENAGVDVDQYIIITKLGIKKTADMDIIEDDLETVVSAAWEGKSLCLEDDEIPEEEISGDAGCTCGGGCGCNSGDENKTGVLTVEWRHVGEDIDSTCKRCSATGNTLTKVLAEIEPLFYEMGIKTEITETVLPDERIDESNIILFNGVPLEDLIEDMTVTKTPCASCACITGDDDVECRAVDYGGELYEAVPAEIIRKAALKALENSGQYRT</sequence>
<dbReference type="KEGG" id="mend:L6E24_03525"/>
<reference evidence="1" key="1">
    <citation type="submission" date="2022-04" db="EMBL/GenBank/DDBJ databases">
        <title>Complete genome of Methanoplanus endosymbiosus DSM 3599.</title>
        <authorList>
            <person name="Chen S.-C."/>
            <person name="You Y.-T."/>
            <person name="Zhou Y.-Z."/>
            <person name="Lai M.-C."/>
        </authorList>
    </citation>
    <scope>NUCLEOTIDE SEQUENCE</scope>
    <source>
        <strain evidence="1">DSM 3599</strain>
    </source>
</reference>
<dbReference type="Pfam" id="PF10865">
    <property type="entry name" value="DUF2703"/>
    <property type="match status" value="1"/>
</dbReference>
<gene>
    <name evidence="1" type="ORF">L6E24_03525</name>
</gene>
<dbReference type="EMBL" id="CP096115">
    <property type="protein sequence ID" value="UUX93205.1"/>
    <property type="molecule type" value="Genomic_DNA"/>
</dbReference>
<proteinExistence type="predicted"/>
<organism evidence="1 2">
    <name type="scientific">Methanoplanus endosymbiosus</name>
    <dbReference type="NCBI Taxonomy" id="33865"/>
    <lineage>
        <taxon>Archaea</taxon>
        <taxon>Methanobacteriati</taxon>
        <taxon>Methanobacteriota</taxon>
        <taxon>Stenosarchaea group</taxon>
        <taxon>Methanomicrobia</taxon>
        <taxon>Methanomicrobiales</taxon>
        <taxon>Methanomicrobiaceae</taxon>
        <taxon>Methanoplanus</taxon>
    </lineage>
</organism>
<evidence type="ECO:0000313" key="1">
    <source>
        <dbReference type="EMBL" id="UUX93205.1"/>
    </source>
</evidence>
<protein>
    <submittedName>
        <fullName evidence="1">DUF2703 domain-containing protein</fullName>
    </submittedName>
</protein>
<dbReference type="AlphaFoldDB" id="A0A9E7PNN2"/>
<dbReference type="Pfam" id="PF08859">
    <property type="entry name" value="DGC"/>
    <property type="match status" value="1"/>
</dbReference>
<evidence type="ECO:0000313" key="2">
    <source>
        <dbReference type="Proteomes" id="UP001060368"/>
    </source>
</evidence>
<keyword evidence="2" id="KW-1185">Reference proteome</keyword>